<reference evidence="1" key="1">
    <citation type="submission" date="2022-11" db="EMBL/GenBank/DDBJ databases">
        <authorList>
            <person name="Petersen C."/>
        </authorList>
    </citation>
    <scope>NUCLEOTIDE SEQUENCE</scope>
    <source>
        <strain evidence="1">IBT 22155</strain>
    </source>
</reference>
<accession>A0A9W9L0P4</accession>
<organism evidence="1 2">
    <name type="scientific">Penicillium bovifimosum</name>
    <dbReference type="NCBI Taxonomy" id="126998"/>
    <lineage>
        <taxon>Eukaryota</taxon>
        <taxon>Fungi</taxon>
        <taxon>Dikarya</taxon>
        <taxon>Ascomycota</taxon>
        <taxon>Pezizomycotina</taxon>
        <taxon>Eurotiomycetes</taxon>
        <taxon>Eurotiomycetidae</taxon>
        <taxon>Eurotiales</taxon>
        <taxon>Aspergillaceae</taxon>
        <taxon>Penicillium</taxon>
    </lineage>
</organism>
<name>A0A9W9L0P4_9EURO</name>
<proteinExistence type="predicted"/>
<dbReference type="EMBL" id="JAPQKL010000005">
    <property type="protein sequence ID" value="KAJ5130341.1"/>
    <property type="molecule type" value="Genomic_DNA"/>
</dbReference>
<dbReference type="AlphaFoldDB" id="A0A9W9L0P4"/>
<evidence type="ECO:0000313" key="2">
    <source>
        <dbReference type="Proteomes" id="UP001149079"/>
    </source>
</evidence>
<evidence type="ECO:0000313" key="1">
    <source>
        <dbReference type="EMBL" id="KAJ5130341.1"/>
    </source>
</evidence>
<dbReference type="Proteomes" id="UP001149079">
    <property type="component" value="Unassembled WGS sequence"/>
</dbReference>
<protein>
    <submittedName>
        <fullName evidence="1">Uncharacterized protein</fullName>
    </submittedName>
</protein>
<reference evidence="1" key="2">
    <citation type="journal article" date="2023" name="IMA Fungus">
        <title>Comparative genomic study of the Penicillium genus elucidates a diverse pangenome and 15 lateral gene transfer events.</title>
        <authorList>
            <person name="Petersen C."/>
            <person name="Sorensen T."/>
            <person name="Nielsen M.R."/>
            <person name="Sondergaard T.E."/>
            <person name="Sorensen J.L."/>
            <person name="Fitzpatrick D.A."/>
            <person name="Frisvad J.C."/>
            <person name="Nielsen K.L."/>
        </authorList>
    </citation>
    <scope>NUCLEOTIDE SEQUENCE</scope>
    <source>
        <strain evidence="1">IBT 22155</strain>
    </source>
</reference>
<dbReference type="GeneID" id="81406294"/>
<gene>
    <name evidence="1" type="ORF">N7515_006380</name>
</gene>
<dbReference type="RefSeq" id="XP_056520720.1">
    <property type="nucleotide sequence ID" value="XM_056667124.1"/>
</dbReference>
<sequence>MLLQYRLPSLRSGGLKAKSVLADSLVWKRCTTSGNTTFSVASEPSTCRTVALGHLQWHMRDRVLRAFIVACDDTGGDSPIIQTRDDETGAVAEPSS</sequence>
<comment type="caution">
    <text evidence="1">The sequence shown here is derived from an EMBL/GenBank/DDBJ whole genome shotgun (WGS) entry which is preliminary data.</text>
</comment>
<dbReference type="OrthoDB" id="10561278at2759"/>
<keyword evidence="2" id="KW-1185">Reference proteome</keyword>